<accession>A0ABP8TT34</accession>
<dbReference type="Gene3D" id="2.60.40.1240">
    <property type="match status" value="1"/>
</dbReference>
<evidence type="ECO:0000259" key="3">
    <source>
        <dbReference type="Pfam" id="PF11611"/>
    </source>
</evidence>
<sequence>MGSDAVRRPALTAAVAAVLLAGCGSAAQTANNPETATPTPTPTRVQQVKVGQTVTLTGADDSGGADRLRLAVRVKQVVATTTGHGAFQQPRKGERFAAVRFVLKNVGDTAYDDSPTYGAKIVDAAGQTYDPTVASVTAGPGFPKVVRLRQGQAKSGVIVFAVPKKAKVVGVTYALNAGFATDRAEWRVT</sequence>
<evidence type="ECO:0000256" key="2">
    <source>
        <dbReference type="SAM" id="SignalP"/>
    </source>
</evidence>
<dbReference type="InterPro" id="IPR029050">
    <property type="entry name" value="Immunoprotect_excell_Ig-like"/>
</dbReference>
<feature type="signal peptide" evidence="2">
    <location>
        <begin position="1"/>
        <end position="26"/>
    </location>
</feature>
<name>A0ABP8TT34_9ACTN</name>
<proteinExistence type="predicted"/>
<feature type="chain" id="PRO_5045555877" description="DUF4352 domain-containing protein" evidence="2">
    <location>
        <begin position="27"/>
        <end position="189"/>
    </location>
</feature>
<dbReference type="Pfam" id="PF11611">
    <property type="entry name" value="DUF4352"/>
    <property type="match status" value="1"/>
</dbReference>
<evidence type="ECO:0000313" key="5">
    <source>
        <dbReference type="Proteomes" id="UP001500212"/>
    </source>
</evidence>
<dbReference type="InterPro" id="IPR029051">
    <property type="entry name" value="DUF4352"/>
</dbReference>
<keyword evidence="1 2" id="KW-0732">Signal</keyword>
<reference evidence="5" key="1">
    <citation type="journal article" date="2019" name="Int. J. Syst. Evol. Microbiol.">
        <title>The Global Catalogue of Microorganisms (GCM) 10K type strain sequencing project: providing services to taxonomists for standard genome sequencing and annotation.</title>
        <authorList>
            <consortium name="The Broad Institute Genomics Platform"/>
            <consortium name="The Broad Institute Genome Sequencing Center for Infectious Disease"/>
            <person name="Wu L."/>
            <person name="Ma J."/>
        </authorList>
    </citation>
    <scope>NUCLEOTIDE SEQUENCE [LARGE SCALE GENOMIC DNA]</scope>
    <source>
        <strain evidence="5">JCM 17938</strain>
    </source>
</reference>
<feature type="domain" description="DUF4352" evidence="3">
    <location>
        <begin position="70"/>
        <end position="173"/>
    </location>
</feature>
<evidence type="ECO:0000256" key="1">
    <source>
        <dbReference type="ARBA" id="ARBA00022729"/>
    </source>
</evidence>
<dbReference type="EMBL" id="BAABHJ010000020">
    <property type="protein sequence ID" value="GAA4612175.1"/>
    <property type="molecule type" value="Genomic_DNA"/>
</dbReference>
<evidence type="ECO:0000313" key="4">
    <source>
        <dbReference type="EMBL" id="GAA4612175.1"/>
    </source>
</evidence>
<organism evidence="4 5">
    <name type="scientific">Actinoallomurus liliacearum</name>
    <dbReference type="NCBI Taxonomy" id="1080073"/>
    <lineage>
        <taxon>Bacteria</taxon>
        <taxon>Bacillati</taxon>
        <taxon>Actinomycetota</taxon>
        <taxon>Actinomycetes</taxon>
        <taxon>Streptosporangiales</taxon>
        <taxon>Thermomonosporaceae</taxon>
        <taxon>Actinoallomurus</taxon>
    </lineage>
</organism>
<gene>
    <name evidence="4" type="ORF">GCM10023195_52000</name>
</gene>
<dbReference type="PROSITE" id="PS51257">
    <property type="entry name" value="PROKAR_LIPOPROTEIN"/>
    <property type="match status" value="1"/>
</dbReference>
<protein>
    <recommendedName>
        <fullName evidence="3">DUF4352 domain-containing protein</fullName>
    </recommendedName>
</protein>
<keyword evidence="5" id="KW-1185">Reference proteome</keyword>
<comment type="caution">
    <text evidence="4">The sequence shown here is derived from an EMBL/GenBank/DDBJ whole genome shotgun (WGS) entry which is preliminary data.</text>
</comment>
<dbReference type="Proteomes" id="UP001500212">
    <property type="component" value="Unassembled WGS sequence"/>
</dbReference>